<name>A0A2N9JAM0_FAGSY</name>
<gene>
    <name evidence="5" type="ORF">FSB_LOCUS61482</name>
</gene>
<organism evidence="5">
    <name type="scientific">Fagus sylvatica</name>
    <name type="common">Beechnut</name>
    <dbReference type="NCBI Taxonomy" id="28930"/>
    <lineage>
        <taxon>Eukaryota</taxon>
        <taxon>Viridiplantae</taxon>
        <taxon>Streptophyta</taxon>
        <taxon>Embryophyta</taxon>
        <taxon>Tracheophyta</taxon>
        <taxon>Spermatophyta</taxon>
        <taxon>Magnoliopsida</taxon>
        <taxon>eudicotyledons</taxon>
        <taxon>Gunneridae</taxon>
        <taxon>Pentapetalae</taxon>
        <taxon>rosids</taxon>
        <taxon>fabids</taxon>
        <taxon>Fagales</taxon>
        <taxon>Fagaceae</taxon>
        <taxon>Fagus</taxon>
    </lineage>
</organism>
<dbReference type="Pfam" id="PF13963">
    <property type="entry name" value="Transpos_assoc"/>
    <property type="match status" value="1"/>
</dbReference>
<protein>
    <recommendedName>
        <fullName evidence="6">Transposase-associated domain-containing protein</fullName>
    </recommendedName>
</protein>
<dbReference type="InterPro" id="IPR004242">
    <property type="entry name" value="Transposase_21"/>
</dbReference>
<reference evidence="5" key="1">
    <citation type="submission" date="2018-02" db="EMBL/GenBank/DDBJ databases">
        <authorList>
            <person name="Cohen D.B."/>
            <person name="Kent A.D."/>
        </authorList>
    </citation>
    <scope>NUCLEOTIDE SEQUENCE</scope>
</reference>
<dbReference type="InterPro" id="IPR025452">
    <property type="entry name" value="DUF4218"/>
</dbReference>
<dbReference type="InterPro" id="IPR029480">
    <property type="entry name" value="Transpos_assoc"/>
</dbReference>
<evidence type="ECO:0000256" key="1">
    <source>
        <dbReference type="SAM" id="MobiDB-lite"/>
    </source>
</evidence>
<evidence type="ECO:0000259" key="2">
    <source>
        <dbReference type="Pfam" id="PF13952"/>
    </source>
</evidence>
<proteinExistence type="predicted"/>
<feature type="domain" description="DUF4216" evidence="2">
    <location>
        <begin position="944"/>
        <end position="1018"/>
    </location>
</feature>
<sequence>MDKSWMTLGKTPHGRMSRQYLDGVKMFLDFAKAVGDLNGNIPCPCKNCVNFYRQTPKIVRIHLLQCGIMQSYTKWFEHGEPRVLDDSHDHEMSDTQSLDGIDVMVEDRVRGESIDMQQDEEVHKFDKLLDDAKREVYPGCTNYTLLKFVIEMLNVKVMTNLSNKGLDMILDLLIKLLPKGNLVLRSTYEAKKILRDLGLSYEHIHACKNDCALFWKENANLDVCPVCKESRYKVNHVGGTKIAHKVLRYFPLTPRLRRLYMSRKRAEDMRWYIDKRVDDGISRHPADSEEWKEFDVQHPRFALEPRNVRLGLATDGFNPFGNMNNSYSMWPVILIPYNLPPWLVMKEPFFMLSLLIPGPHQPGNEIDVYMRPLVDELKELWQDGALTYDASSGMKFQMHAALLWTIHDYPGFGNVSGWRTKGYHACYTCNDEPYSESLESKIGYTNHRAYLPMNHSFRRSRAYNGKVEKRMRSLELPVGKIQEQLENMPTLTLGKNPSNIRRPRELIGEPNWKKVSILYELPYWMNKKLKHNIDVMHVEKNISESTFGTMLGIDGKNKDTDKARMDLEKMNIREMLHLEVLPDGSCRKPRAIFSLNTAERDGFYDFLKSVKYPDGYAANISRSVNTRNGKLSGLKSHDCHVLLQRILPIGMRGFVDTNITTLLFELGSFFQDLCSKTLRQSDLEELEERIVLILCKMEKFFPPAFFDVMVHLAVHLPREAILGGPVQYRWMYPIERFLGTLKRYVSNRARPEGSIAEAYILKECITFCSMYLDGIETVHNRRERNEDSGECSKGLTVFTQTARPTGCRRIDGELSDELRDIAHWYLLYNTLELESYLEEHKNLLHTPNGEDITQIQRREFPKWFKERMNSLRVNGSPEATDQLWALANGPNLLVKEYSVCIVNGIRFHTRDLDNRRISQNSGVSVEGDHEEQIHDFYGHLLSIWELEYMCHNKVVLFQCEWYNTGNTGRRKTIQTEKHCTSIDVSSRWYQNDPFILPSQAKQVFYLRDTKLGGHWQVVQCVQLRGVFDVPEVGDGESNDDTEANDAFQQETIAGVVPIEVANNDRYCRDDVEAEVIPTDETMAEHEGNNEDEEHDIPDVDMDVDMDYDM</sequence>
<evidence type="ECO:0000259" key="3">
    <source>
        <dbReference type="Pfam" id="PF13960"/>
    </source>
</evidence>
<evidence type="ECO:0008006" key="6">
    <source>
        <dbReference type="Google" id="ProtNLM"/>
    </source>
</evidence>
<dbReference type="Pfam" id="PF13952">
    <property type="entry name" value="DUF4216"/>
    <property type="match status" value="1"/>
</dbReference>
<feature type="region of interest" description="Disordered" evidence="1">
    <location>
        <begin position="1078"/>
        <end position="1109"/>
    </location>
</feature>
<dbReference type="Pfam" id="PF13960">
    <property type="entry name" value="DUF4218"/>
    <property type="match status" value="1"/>
</dbReference>
<dbReference type="Pfam" id="PF02992">
    <property type="entry name" value="Transposase_21"/>
    <property type="match status" value="1"/>
</dbReference>
<accession>A0A2N9JAM0</accession>
<dbReference type="PANTHER" id="PTHR48258:SF6">
    <property type="entry name" value="LEUCINE-RICH REPEAT DOMAIN, L DOMAIN-CONTAINING PROTEIN"/>
    <property type="match status" value="1"/>
</dbReference>
<dbReference type="EMBL" id="OIVN01006462">
    <property type="protein sequence ID" value="SPD33600.1"/>
    <property type="molecule type" value="Genomic_DNA"/>
</dbReference>
<evidence type="ECO:0000259" key="4">
    <source>
        <dbReference type="Pfam" id="PF13963"/>
    </source>
</evidence>
<dbReference type="InterPro" id="IPR025312">
    <property type="entry name" value="DUF4216"/>
</dbReference>
<feature type="domain" description="DUF4218" evidence="3">
    <location>
        <begin position="673"/>
        <end position="785"/>
    </location>
</feature>
<feature type="domain" description="Transposase-associated" evidence="4">
    <location>
        <begin position="3"/>
        <end position="80"/>
    </location>
</feature>
<feature type="compositionally biased region" description="Acidic residues" evidence="1">
    <location>
        <begin position="1089"/>
        <end position="1109"/>
    </location>
</feature>
<dbReference type="PANTHER" id="PTHR48258">
    <property type="entry name" value="DUF4218 DOMAIN-CONTAINING PROTEIN-RELATED"/>
    <property type="match status" value="1"/>
</dbReference>
<dbReference type="AlphaFoldDB" id="A0A2N9JAM0"/>
<evidence type="ECO:0000313" key="5">
    <source>
        <dbReference type="EMBL" id="SPD33600.1"/>
    </source>
</evidence>